<evidence type="ECO:0000313" key="4">
    <source>
        <dbReference type="Proteomes" id="UP000282378"/>
    </source>
</evidence>
<proteinExistence type="predicted"/>
<accession>A0A0N1JID6</accession>
<dbReference type="EMBL" id="RBUQ01000335">
    <property type="protein sequence ID" value="RMV28955.1"/>
    <property type="molecule type" value="Genomic_DNA"/>
</dbReference>
<reference evidence="3 4" key="1">
    <citation type="submission" date="2018-08" db="EMBL/GenBank/DDBJ databases">
        <title>Recombination of ecologically and evolutionarily significant loci maintains genetic cohesion in the Pseudomonas syringae species complex.</title>
        <authorList>
            <person name="Dillon M."/>
            <person name="Thakur S."/>
            <person name="Almeida R.N.D."/>
            <person name="Weir B.S."/>
            <person name="Guttman D.S."/>
        </authorList>
    </citation>
    <scope>NUCLEOTIDE SEQUENCE [LARGE SCALE GENOMIC DNA]</scope>
    <source>
        <strain evidence="1 4">88_10</strain>
        <strain evidence="2 3">ICMP 11281</strain>
    </source>
</reference>
<evidence type="ECO:0000313" key="1">
    <source>
        <dbReference type="EMBL" id="RML69753.1"/>
    </source>
</evidence>
<evidence type="ECO:0000313" key="3">
    <source>
        <dbReference type="Proteomes" id="UP000271631"/>
    </source>
</evidence>
<sequence>MSPCFQNDVLTMIQTPESATLTINLLLGKRAEGLPAP</sequence>
<dbReference type="EMBL" id="RBNL01002561">
    <property type="protein sequence ID" value="RML69753.1"/>
    <property type="molecule type" value="Genomic_DNA"/>
</dbReference>
<organism evidence="1 4">
    <name type="scientific">Pseudomonas syringae pv. maculicola</name>
    <dbReference type="NCBI Taxonomy" id="59511"/>
    <lineage>
        <taxon>Bacteria</taxon>
        <taxon>Pseudomonadati</taxon>
        <taxon>Pseudomonadota</taxon>
        <taxon>Gammaproteobacteria</taxon>
        <taxon>Pseudomonadales</taxon>
        <taxon>Pseudomonadaceae</taxon>
        <taxon>Pseudomonas</taxon>
    </lineage>
</organism>
<protein>
    <submittedName>
        <fullName evidence="1">Uncharacterized protein</fullName>
    </submittedName>
</protein>
<comment type="caution">
    <text evidence="1">The sequence shown here is derived from an EMBL/GenBank/DDBJ whole genome shotgun (WGS) entry which is preliminary data.</text>
</comment>
<dbReference type="AlphaFoldDB" id="A0A0N1JID6"/>
<dbReference type="Proteomes" id="UP000282378">
    <property type="component" value="Unassembled WGS sequence"/>
</dbReference>
<gene>
    <name evidence="2" type="ORF">ALP13_100929</name>
    <name evidence="1" type="ORF">APX70_05951</name>
</gene>
<evidence type="ECO:0000313" key="2">
    <source>
        <dbReference type="EMBL" id="RMV28955.1"/>
    </source>
</evidence>
<name>A0A0N1JID6_PSEYM</name>
<dbReference type="Proteomes" id="UP000271631">
    <property type="component" value="Unassembled WGS sequence"/>
</dbReference>